<feature type="compositionally biased region" description="Acidic residues" evidence="1">
    <location>
        <begin position="187"/>
        <end position="199"/>
    </location>
</feature>
<comment type="caution">
    <text evidence="3">The sequence shown here is derived from an EMBL/GenBank/DDBJ whole genome shotgun (WGS) entry which is preliminary data.</text>
</comment>
<feature type="non-terminal residue" evidence="3">
    <location>
        <position position="1"/>
    </location>
</feature>
<dbReference type="Pfam" id="PF20454">
    <property type="entry name" value="GpA_nuclease"/>
    <property type="match status" value="1"/>
</dbReference>
<feature type="compositionally biased region" description="Pro residues" evidence="1">
    <location>
        <begin position="204"/>
        <end position="227"/>
    </location>
</feature>
<dbReference type="EMBL" id="JSYZ01000024">
    <property type="protein sequence ID" value="KPA88083.1"/>
    <property type="molecule type" value="Genomic_DNA"/>
</dbReference>
<organism evidence="3 4">
    <name type="scientific">Pseudomonas asplenii</name>
    <dbReference type="NCBI Taxonomy" id="53407"/>
    <lineage>
        <taxon>Bacteria</taxon>
        <taxon>Pseudomonadati</taxon>
        <taxon>Pseudomonadota</taxon>
        <taxon>Gammaproteobacteria</taxon>
        <taxon>Pseudomonadales</taxon>
        <taxon>Pseudomonadaceae</taxon>
        <taxon>Pseudomonas</taxon>
    </lineage>
</organism>
<evidence type="ECO:0000313" key="3">
    <source>
        <dbReference type="EMBL" id="KPA88083.1"/>
    </source>
</evidence>
<evidence type="ECO:0000313" key="4">
    <source>
        <dbReference type="Proteomes" id="UP000037931"/>
    </source>
</evidence>
<evidence type="ECO:0000256" key="1">
    <source>
        <dbReference type="SAM" id="MobiDB-lite"/>
    </source>
</evidence>
<dbReference type="GO" id="GO:0004519">
    <property type="term" value="F:endonuclease activity"/>
    <property type="evidence" value="ECO:0007669"/>
    <property type="project" value="InterPro"/>
</dbReference>
<sequence length="239" mass="26820">VGLAILATGVDSGGHHTDEVYQFCRLRRWRNVFALKGASKPGRPVIAQRPSMVDVTWKGQTERNGAELWFVGTDTAKDWIYNRYQFESGPGAVHFPSDMPDDFFDQCVAERKVARYVRGHKRIEWTKGKGERNEALDLQVYNLAMAHYLGINRYHEVDWERARQALAQAGLFDQPPPKTPQQADAVAEPDDEPDLDTDQDSTPSAPPPAPRPPPPPPAPPRSAPPPQRRSSSSGYLKRR</sequence>
<feature type="domain" description="Terminase large subunit GpA endonuclease" evidence="2">
    <location>
        <begin position="3"/>
        <end position="156"/>
    </location>
</feature>
<feature type="region of interest" description="Disordered" evidence="1">
    <location>
        <begin position="171"/>
        <end position="239"/>
    </location>
</feature>
<dbReference type="RefSeq" id="WP_193394235.1">
    <property type="nucleotide sequence ID" value="NZ_JSYZ01000024.1"/>
</dbReference>
<dbReference type="InterPro" id="IPR046454">
    <property type="entry name" value="GpA_endonuclease"/>
</dbReference>
<proteinExistence type="predicted"/>
<dbReference type="PATRIC" id="fig|50340.43.peg.3149"/>
<dbReference type="STRING" id="50340.PF66_05436"/>
<keyword evidence="4" id="KW-1185">Reference proteome</keyword>
<gene>
    <name evidence="3" type="ORF">PF66_05436</name>
</gene>
<accession>A0A0M9GD64</accession>
<reference evidence="3 4" key="1">
    <citation type="journal article" date="2015" name="PLoS ONE">
        <title>Rice-Infecting Pseudomonas Genomes Are Highly Accessorized and Harbor Multiple Putative Virulence Mechanisms to Cause Sheath Brown Rot.</title>
        <authorList>
            <person name="Quibod I.L."/>
            <person name="Grande G."/>
            <person name="Oreiro E.G."/>
            <person name="Borja F.N."/>
            <person name="Dossa G.S."/>
            <person name="Mauleon R."/>
            <person name="Cruz C.V."/>
            <person name="Oliva R."/>
        </authorList>
    </citation>
    <scope>NUCLEOTIDE SEQUENCE [LARGE SCALE GENOMIC DNA]</scope>
    <source>
        <strain evidence="3 4">IRRI 6609</strain>
    </source>
</reference>
<protein>
    <submittedName>
        <fullName evidence="3">Bacteriophage tail assembly protein</fullName>
    </submittedName>
</protein>
<dbReference type="Proteomes" id="UP000037931">
    <property type="component" value="Unassembled WGS sequence"/>
</dbReference>
<name>A0A0M9GD64_9PSED</name>
<evidence type="ECO:0000259" key="2">
    <source>
        <dbReference type="Pfam" id="PF20454"/>
    </source>
</evidence>
<dbReference type="AlphaFoldDB" id="A0A0M9GD64"/>